<dbReference type="PROSITE" id="PS50109">
    <property type="entry name" value="HIS_KIN"/>
    <property type="match status" value="1"/>
</dbReference>
<keyword evidence="6" id="KW-0418">Kinase</keyword>
<keyword evidence="4" id="KW-0808">Transferase</keyword>
<dbReference type="Gene3D" id="1.20.5.1930">
    <property type="match status" value="1"/>
</dbReference>
<keyword evidence="7" id="KW-0067">ATP-binding</keyword>
<dbReference type="GO" id="GO:0005524">
    <property type="term" value="F:ATP binding"/>
    <property type="evidence" value="ECO:0007669"/>
    <property type="project" value="UniProtKB-KW"/>
</dbReference>
<keyword evidence="9" id="KW-0812">Transmembrane</keyword>
<dbReference type="InterPro" id="IPR003594">
    <property type="entry name" value="HATPase_dom"/>
</dbReference>
<dbReference type="Pfam" id="PF02518">
    <property type="entry name" value="HATPase_c"/>
    <property type="match status" value="1"/>
</dbReference>
<dbReference type="Proteomes" id="UP000321181">
    <property type="component" value="Unassembled WGS sequence"/>
</dbReference>
<reference evidence="11 12" key="1">
    <citation type="submission" date="2019-07" db="EMBL/GenBank/DDBJ databases">
        <title>Whole genome shotgun sequence of Cellulomonas aerilata NBRC 106308.</title>
        <authorList>
            <person name="Hosoyama A."/>
            <person name="Uohara A."/>
            <person name="Ohji S."/>
            <person name="Ichikawa N."/>
        </authorList>
    </citation>
    <scope>NUCLEOTIDE SEQUENCE [LARGE SCALE GENOMIC DNA]</scope>
    <source>
        <strain evidence="11 12">NBRC 106308</strain>
    </source>
</reference>
<evidence type="ECO:0000256" key="2">
    <source>
        <dbReference type="ARBA" id="ARBA00012438"/>
    </source>
</evidence>
<feature type="transmembrane region" description="Helical" evidence="9">
    <location>
        <begin position="122"/>
        <end position="143"/>
    </location>
</feature>
<feature type="transmembrane region" description="Helical" evidence="9">
    <location>
        <begin position="163"/>
        <end position="185"/>
    </location>
</feature>
<keyword evidence="3" id="KW-0597">Phosphoprotein</keyword>
<dbReference type="Gene3D" id="3.30.565.10">
    <property type="entry name" value="Histidine kinase-like ATPase, C-terminal domain"/>
    <property type="match status" value="1"/>
</dbReference>
<evidence type="ECO:0000256" key="9">
    <source>
        <dbReference type="SAM" id="Phobius"/>
    </source>
</evidence>
<evidence type="ECO:0000256" key="1">
    <source>
        <dbReference type="ARBA" id="ARBA00000085"/>
    </source>
</evidence>
<dbReference type="PANTHER" id="PTHR24421:SF10">
    <property type="entry name" value="NITRATE_NITRITE SENSOR PROTEIN NARQ"/>
    <property type="match status" value="1"/>
</dbReference>
<dbReference type="EMBL" id="BJYY01000014">
    <property type="protein sequence ID" value="GEO34487.1"/>
    <property type="molecule type" value="Genomic_DNA"/>
</dbReference>
<proteinExistence type="predicted"/>
<keyword evidence="12" id="KW-1185">Reference proteome</keyword>
<evidence type="ECO:0000256" key="8">
    <source>
        <dbReference type="ARBA" id="ARBA00023012"/>
    </source>
</evidence>
<evidence type="ECO:0000256" key="5">
    <source>
        <dbReference type="ARBA" id="ARBA00022741"/>
    </source>
</evidence>
<feature type="transmembrane region" description="Helical" evidence="9">
    <location>
        <begin position="224"/>
        <end position="245"/>
    </location>
</feature>
<dbReference type="SUPFAM" id="SSF55874">
    <property type="entry name" value="ATPase domain of HSP90 chaperone/DNA topoisomerase II/histidine kinase"/>
    <property type="match status" value="1"/>
</dbReference>
<accession>A0A512DDH1</accession>
<dbReference type="AlphaFoldDB" id="A0A512DDH1"/>
<evidence type="ECO:0000313" key="11">
    <source>
        <dbReference type="EMBL" id="GEO34487.1"/>
    </source>
</evidence>
<feature type="transmembrane region" description="Helical" evidence="9">
    <location>
        <begin position="90"/>
        <end position="110"/>
    </location>
</feature>
<evidence type="ECO:0000259" key="10">
    <source>
        <dbReference type="PROSITE" id="PS50109"/>
    </source>
</evidence>
<feature type="transmembrane region" description="Helical" evidence="9">
    <location>
        <begin position="27"/>
        <end position="44"/>
    </location>
</feature>
<organism evidence="11 12">
    <name type="scientific">Cellulomonas aerilata</name>
    <dbReference type="NCBI Taxonomy" id="515326"/>
    <lineage>
        <taxon>Bacteria</taxon>
        <taxon>Bacillati</taxon>
        <taxon>Actinomycetota</taxon>
        <taxon>Actinomycetes</taxon>
        <taxon>Micrococcales</taxon>
        <taxon>Cellulomonadaceae</taxon>
        <taxon>Cellulomonas</taxon>
    </lineage>
</organism>
<gene>
    <name evidence="11" type="ORF">CAE01nite_22120</name>
</gene>
<sequence>MAALVTVAVATLPFVHFAYRAPDLRAVVETVNAVIALMVGYLVYGRFRQDRRLQDLLLGLALGTVAVANLVLTAVPEALTLGADTNPSPWAPLAVRLVGTALLTAAALAPARRSLQPRTARLLVLGLLVVVGALAAAGLAWGARLPAAVDPHLVGSAARPSFVAHPVVLAVQVVGAALYAFAAVAFARQADRTRDELIRWVAAGCVLASFARVHYLLLPSLYTQFLYTGDLLRLGFYAFLLVGAAREITTFWQARAQTAVLEDRRRLARDLHDGLIQELSYISAQAHRLTVRPGDPVTVERISAAAGRAVDEARRALVALARSDDEPFPVVLRRAVDEMAARHDVKLVTSLDRRAQADGPLSEALLRITGEAVRNAVRHGGAGRIEVVLDAEPLALTVMDDGAGFDLDSPRSPHGGGFGLTSMRERATGVGAMLTVDSTPGKGTTVRVRWV</sequence>
<dbReference type="InterPro" id="IPR011712">
    <property type="entry name" value="Sig_transdc_His_kin_sub3_dim/P"/>
</dbReference>
<feature type="transmembrane region" description="Helical" evidence="9">
    <location>
        <begin position="197"/>
        <end position="218"/>
    </location>
</feature>
<feature type="domain" description="Histidine kinase" evidence="10">
    <location>
        <begin position="365"/>
        <end position="451"/>
    </location>
</feature>
<evidence type="ECO:0000256" key="6">
    <source>
        <dbReference type="ARBA" id="ARBA00022777"/>
    </source>
</evidence>
<evidence type="ECO:0000256" key="3">
    <source>
        <dbReference type="ARBA" id="ARBA00022553"/>
    </source>
</evidence>
<protein>
    <recommendedName>
        <fullName evidence="2">histidine kinase</fullName>
        <ecNumber evidence="2">2.7.13.3</ecNumber>
    </recommendedName>
</protein>
<dbReference type="SMART" id="SM00387">
    <property type="entry name" value="HATPase_c"/>
    <property type="match status" value="1"/>
</dbReference>
<keyword evidence="9" id="KW-1133">Transmembrane helix</keyword>
<feature type="transmembrane region" description="Helical" evidence="9">
    <location>
        <begin position="56"/>
        <end position="75"/>
    </location>
</feature>
<dbReference type="GO" id="GO:0000155">
    <property type="term" value="F:phosphorelay sensor kinase activity"/>
    <property type="evidence" value="ECO:0007669"/>
    <property type="project" value="InterPro"/>
</dbReference>
<comment type="catalytic activity">
    <reaction evidence="1">
        <text>ATP + protein L-histidine = ADP + protein N-phospho-L-histidine.</text>
        <dbReference type="EC" id="2.7.13.3"/>
    </reaction>
</comment>
<dbReference type="InterPro" id="IPR033425">
    <property type="entry name" value="MASE3"/>
</dbReference>
<dbReference type="InterPro" id="IPR050482">
    <property type="entry name" value="Sensor_HK_TwoCompSys"/>
</dbReference>
<dbReference type="InterPro" id="IPR036890">
    <property type="entry name" value="HATPase_C_sf"/>
</dbReference>
<dbReference type="Pfam" id="PF07730">
    <property type="entry name" value="HisKA_3"/>
    <property type="match status" value="1"/>
</dbReference>
<evidence type="ECO:0000313" key="12">
    <source>
        <dbReference type="Proteomes" id="UP000321181"/>
    </source>
</evidence>
<dbReference type="EC" id="2.7.13.3" evidence="2"/>
<dbReference type="Pfam" id="PF17159">
    <property type="entry name" value="MASE3"/>
    <property type="match status" value="1"/>
</dbReference>
<dbReference type="GO" id="GO:0016020">
    <property type="term" value="C:membrane"/>
    <property type="evidence" value="ECO:0007669"/>
    <property type="project" value="InterPro"/>
</dbReference>
<evidence type="ECO:0000256" key="4">
    <source>
        <dbReference type="ARBA" id="ARBA00022679"/>
    </source>
</evidence>
<keyword evidence="9" id="KW-0472">Membrane</keyword>
<comment type="caution">
    <text evidence="11">The sequence shown here is derived from an EMBL/GenBank/DDBJ whole genome shotgun (WGS) entry which is preliminary data.</text>
</comment>
<evidence type="ECO:0000256" key="7">
    <source>
        <dbReference type="ARBA" id="ARBA00022840"/>
    </source>
</evidence>
<dbReference type="CDD" id="cd16917">
    <property type="entry name" value="HATPase_UhpB-NarQ-NarX-like"/>
    <property type="match status" value="1"/>
</dbReference>
<dbReference type="GO" id="GO:0046983">
    <property type="term" value="F:protein dimerization activity"/>
    <property type="evidence" value="ECO:0007669"/>
    <property type="project" value="InterPro"/>
</dbReference>
<dbReference type="PANTHER" id="PTHR24421">
    <property type="entry name" value="NITRATE/NITRITE SENSOR PROTEIN NARX-RELATED"/>
    <property type="match status" value="1"/>
</dbReference>
<keyword evidence="5" id="KW-0547">Nucleotide-binding</keyword>
<name>A0A512DDH1_9CELL</name>
<keyword evidence="8" id="KW-0902">Two-component regulatory system</keyword>
<dbReference type="InterPro" id="IPR005467">
    <property type="entry name" value="His_kinase_dom"/>
</dbReference>